<accession>A0A6J4GXX5</accession>
<dbReference type="AlphaFoldDB" id="A0A6J4GXX5"/>
<sequence length="224" mass="24268">MSAARDDMLRRIKQALRDVPGPESSGDVTVQRSYRHAGTTARHDLVSRFAERVAEYRASVTVVSPDELRNTIATACATRGVRRLVVPRDLPEDWAPDGVELLRDEALTNARLDESDGVLTGCALGIAQTGTIVLDGGPAQGRRAITLLPDYHLCVVQAAQIVDLVPEAISRLYPAARDARRPITFISGPSATSDIELNRVEGVHGPRTLEVLIVADVGETEERT</sequence>
<gene>
    <name evidence="2" type="ORF">AVDCRST_MAG26-37</name>
</gene>
<dbReference type="Pfam" id="PF02589">
    <property type="entry name" value="LUD_dom"/>
    <property type="match status" value="1"/>
</dbReference>
<dbReference type="SUPFAM" id="SSF100950">
    <property type="entry name" value="NagB/RpiA/CoA transferase-like"/>
    <property type="match status" value="1"/>
</dbReference>
<name>A0A6J4GXX5_9CHLR</name>
<organism evidence="2">
    <name type="scientific">uncultured Chloroflexia bacterium</name>
    <dbReference type="NCBI Taxonomy" id="1672391"/>
    <lineage>
        <taxon>Bacteria</taxon>
        <taxon>Bacillati</taxon>
        <taxon>Chloroflexota</taxon>
        <taxon>Chloroflexia</taxon>
        <taxon>environmental samples</taxon>
    </lineage>
</organism>
<dbReference type="EMBL" id="CADCTK010000011">
    <property type="protein sequence ID" value="CAA9209773.1"/>
    <property type="molecule type" value="Genomic_DNA"/>
</dbReference>
<reference evidence="2" key="1">
    <citation type="submission" date="2020-02" db="EMBL/GenBank/DDBJ databases">
        <authorList>
            <person name="Meier V. D."/>
        </authorList>
    </citation>
    <scope>NUCLEOTIDE SEQUENCE</scope>
    <source>
        <strain evidence="2">AVDCRST_MAG26</strain>
    </source>
</reference>
<protein>
    <recommendedName>
        <fullName evidence="1">LUD domain-containing protein</fullName>
    </recommendedName>
</protein>
<evidence type="ECO:0000313" key="2">
    <source>
        <dbReference type="EMBL" id="CAA9209773.1"/>
    </source>
</evidence>
<dbReference type="InterPro" id="IPR024185">
    <property type="entry name" value="FTHF_cligase-like_sf"/>
</dbReference>
<dbReference type="InterPro" id="IPR003741">
    <property type="entry name" value="LUD_dom"/>
</dbReference>
<dbReference type="PANTHER" id="PTHR43682">
    <property type="entry name" value="LACTATE UTILIZATION PROTEIN C"/>
    <property type="match status" value="1"/>
</dbReference>
<feature type="domain" description="LUD" evidence="1">
    <location>
        <begin position="109"/>
        <end position="214"/>
    </location>
</feature>
<dbReference type="PANTHER" id="PTHR43682:SF1">
    <property type="entry name" value="LACTATE UTILIZATION PROTEIN C"/>
    <property type="match status" value="1"/>
</dbReference>
<proteinExistence type="predicted"/>
<evidence type="ECO:0000259" key="1">
    <source>
        <dbReference type="Pfam" id="PF02589"/>
    </source>
</evidence>
<dbReference type="Gene3D" id="3.40.50.10420">
    <property type="entry name" value="NagB/RpiA/CoA transferase-like"/>
    <property type="match status" value="1"/>
</dbReference>
<dbReference type="InterPro" id="IPR037171">
    <property type="entry name" value="NagB/RpiA_transferase-like"/>
</dbReference>